<feature type="region of interest" description="Disordered" evidence="1">
    <location>
        <begin position="316"/>
        <end position="368"/>
    </location>
</feature>
<protein>
    <submittedName>
        <fullName evidence="3">2394_t:CDS:1</fullName>
    </submittedName>
</protein>
<accession>A0A9N8WLG0</accession>
<feature type="compositionally biased region" description="Basic residues" evidence="1">
    <location>
        <begin position="356"/>
        <end position="368"/>
    </location>
</feature>
<gene>
    <name evidence="3" type="ORF">DEBURN_LOCUS3992</name>
</gene>
<dbReference type="EMBL" id="CAJVPK010000277">
    <property type="protein sequence ID" value="CAG8487481.1"/>
    <property type="molecule type" value="Genomic_DNA"/>
</dbReference>
<evidence type="ECO:0000259" key="2">
    <source>
        <dbReference type="Pfam" id="PF07780"/>
    </source>
</evidence>
<name>A0A9N8WLG0_9GLOM</name>
<dbReference type="GO" id="GO:0008168">
    <property type="term" value="F:methyltransferase activity"/>
    <property type="evidence" value="ECO:0007669"/>
    <property type="project" value="InterPro"/>
</dbReference>
<evidence type="ECO:0000313" key="4">
    <source>
        <dbReference type="Proteomes" id="UP000789706"/>
    </source>
</evidence>
<dbReference type="Proteomes" id="UP000789706">
    <property type="component" value="Unassembled WGS sequence"/>
</dbReference>
<dbReference type="Pfam" id="PF07780">
    <property type="entry name" value="Spb1_C"/>
    <property type="match status" value="1"/>
</dbReference>
<dbReference type="GO" id="GO:0006364">
    <property type="term" value="P:rRNA processing"/>
    <property type="evidence" value="ECO:0007669"/>
    <property type="project" value="InterPro"/>
</dbReference>
<proteinExistence type="predicted"/>
<dbReference type="InterPro" id="IPR012920">
    <property type="entry name" value="rRNA_MeTfrase_SPB1-like_C"/>
</dbReference>
<dbReference type="AlphaFoldDB" id="A0A9N8WLG0"/>
<dbReference type="OrthoDB" id="2449035at2759"/>
<evidence type="ECO:0000313" key="3">
    <source>
        <dbReference type="EMBL" id="CAG8487481.1"/>
    </source>
</evidence>
<comment type="caution">
    <text evidence="3">The sequence shown here is derived from an EMBL/GenBank/DDBJ whole genome shotgun (WGS) entry which is preliminary data.</text>
</comment>
<feature type="compositionally biased region" description="Basic residues" evidence="1">
    <location>
        <begin position="325"/>
        <end position="339"/>
    </location>
</feature>
<evidence type="ECO:0000256" key="1">
    <source>
        <dbReference type="SAM" id="MobiDB-lite"/>
    </source>
</evidence>
<organism evidence="3 4">
    <name type="scientific">Diversispora eburnea</name>
    <dbReference type="NCBI Taxonomy" id="1213867"/>
    <lineage>
        <taxon>Eukaryota</taxon>
        <taxon>Fungi</taxon>
        <taxon>Fungi incertae sedis</taxon>
        <taxon>Mucoromycota</taxon>
        <taxon>Glomeromycotina</taxon>
        <taxon>Glomeromycetes</taxon>
        <taxon>Diversisporales</taxon>
        <taxon>Diversisporaceae</taxon>
        <taxon>Diversispora</taxon>
    </lineage>
</organism>
<feature type="compositionally biased region" description="Basic and acidic residues" evidence="1">
    <location>
        <begin position="340"/>
        <end position="355"/>
    </location>
</feature>
<sequence>MQEYDDSSSDSDSGLSKRATLFFDNPVFKNILKPDQAKFREQSVKITDNDSNSKEETKIIDKSIVDNDSNLEEETKIIDKSFANNDLNSKEEIKIIDKSITTKVQGNLSIKEKSKAQKNLNGKANDISQSNCSLKRKVDEIEDNHEDEIEIVPLEEDVDKIWDPNKIDEDEIKMKKALKIGLVTPEAINLAQQLVNRKKTKQELIDDGFRRYTFNDQEGLPSWFLDDEKKHNVLNLPITKEAVEAFRERMKALNARPIKKIAEAKARKKFKAFKKLVKLQKKTDSIVETSDMTEKEKAQTISNMVGKLKKPKKKEVKVVVAKGTSKGKKGRPKGVKGRYKMVDARMKKEGRALKRIDKKKGSKKHQKR</sequence>
<feature type="domain" description="Ribosomal RNA methyltransferase SPB1-like C-terminal" evidence="2">
    <location>
        <begin position="143"/>
        <end position="358"/>
    </location>
</feature>
<keyword evidence="4" id="KW-1185">Reference proteome</keyword>
<dbReference type="GO" id="GO:0005634">
    <property type="term" value="C:nucleus"/>
    <property type="evidence" value="ECO:0007669"/>
    <property type="project" value="InterPro"/>
</dbReference>
<reference evidence="3" key="1">
    <citation type="submission" date="2021-06" db="EMBL/GenBank/DDBJ databases">
        <authorList>
            <person name="Kallberg Y."/>
            <person name="Tangrot J."/>
            <person name="Rosling A."/>
        </authorList>
    </citation>
    <scope>NUCLEOTIDE SEQUENCE</scope>
    <source>
        <strain evidence="3">AZ414A</strain>
    </source>
</reference>